<evidence type="ECO:0000313" key="2">
    <source>
        <dbReference type="Proteomes" id="UP000887575"/>
    </source>
</evidence>
<accession>A0AAF3F3N3</accession>
<reference evidence="3" key="1">
    <citation type="submission" date="2024-02" db="UniProtKB">
        <authorList>
            <consortium name="WormBaseParasite"/>
        </authorList>
    </citation>
    <scope>IDENTIFICATION</scope>
</reference>
<feature type="region of interest" description="Disordered" evidence="1">
    <location>
        <begin position="1"/>
        <end position="44"/>
    </location>
</feature>
<protein>
    <submittedName>
        <fullName evidence="3">Uncharacterized protein</fullName>
    </submittedName>
</protein>
<dbReference type="WBParaSite" id="MBELARI_LOCUS21135">
    <property type="protein sequence ID" value="MBELARI_LOCUS21135"/>
    <property type="gene ID" value="MBELARI_LOCUS21135"/>
</dbReference>
<sequence>MSNGNFPDLDLSEEFLSVDDPQSSDDNRGKEGAYGLKPNLWPIPELPEDRTEAEISKHHAAEVFEDEDQGCHDASLFDNEDQGPFNNPDGQRFNQGEETYSEDFATGSEAQERLGTYEDFSKNNKIIQDDPRFNQSHQEKENSWEPTPHKISLYGQVTPEKHPNGSKPDGRIQNDFATPKSAFPSRLAAPQTKNVSPVSGLRKSQIFSPDLSIVNKIMSTPQTVVNGRRMDRHSLKTNLEQQFCNVSAIPCQRLDDDLPGPSYNATAAHSTFGSMNESKMDRLIKIC</sequence>
<feature type="compositionally biased region" description="Basic and acidic residues" evidence="1">
    <location>
        <begin position="110"/>
        <end position="122"/>
    </location>
</feature>
<dbReference type="Proteomes" id="UP000887575">
    <property type="component" value="Unassembled WGS sequence"/>
</dbReference>
<evidence type="ECO:0000313" key="3">
    <source>
        <dbReference type="WBParaSite" id="MBELARI_LOCUS21135"/>
    </source>
</evidence>
<name>A0AAF3F3N3_9BILA</name>
<keyword evidence="2" id="KW-1185">Reference proteome</keyword>
<feature type="compositionally biased region" description="Polar residues" evidence="1">
    <location>
        <begin position="84"/>
        <end position="98"/>
    </location>
</feature>
<proteinExistence type="predicted"/>
<organism evidence="2 3">
    <name type="scientific">Mesorhabditis belari</name>
    <dbReference type="NCBI Taxonomy" id="2138241"/>
    <lineage>
        <taxon>Eukaryota</taxon>
        <taxon>Metazoa</taxon>
        <taxon>Ecdysozoa</taxon>
        <taxon>Nematoda</taxon>
        <taxon>Chromadorea</taxon>
        <taxon>Rhabditida</taxon>
        <taxon>Rhabditina</taxon>
        <taxon>Rhabditomorpha</taxon>
        <taxon>Rhabditoidea</taxon>
        <taxon>Rhabditidae</taxon>
        <taxon>Mesorhabditinae</taxon>
        <taxon>Mesorhabditis</taxon>
    </lineage>
</organism>
<evidence type="ECO:0000256" key="1">
    <source>
        <dbReference type="SAM" id="MobiDB-lite"/>
    </source>
</evidence>
<feature type="region of interest" description="Disordered" evidence="1">
    <location>
        <begin position="72"/>
        <end position="122"/>
    </location>
</feature>
<dbReference type="AlphaFoldDB" id="A0AAF3F3N3"/>